<dbReference type="EMBL" id="JAUPFM010000003">
    <property type="protein sequence ID" value="KAK2857134.1"/>
    <property type="molecule type" value="Genomic_DNA"/>
</dbReference>
<keyword evidence="3" id="KW-1185">Reference proteome</keyword>
<dbReference type="AlphaFoldDB" id="A0AA88NED4"/>
<sequence>MWRGFAHFGHVRASATLAAHGLLTLRVLLTSDMSAISRQRLTLPLPRPHTLQSDRNQPAFGVERVGVRQKTPQLQAYLKTLKSTETPSVPEPTRGTTSQTAL</sequence>
<feature type="region of interest" description="Disordered" evidence="1">
    <location>
        <begin position="80"/>
        <end position="102"/>
    </location>
</feature>
<comment type="caution">
    <text evidence="2">The sequence shown here is derived from an EMBL/GenBank/DDBJ whole genome shotgun (WGS) entry which is preliminary data.</text>
</comment>
<name>A0AA88NED4_CHASR</name>
<evidence type="ECO:0000313" key="3">
    <source>
        <dbReference type="Proteomes" id="UP001187415"/>
    </source>
</evidence>
<accession>A0AA88NED4</accession>
<protein>
    <submittedName>
        <fullName evidence="2">Uncharacterized protein</fullName>
    </submittedName>
</protein>
<gene>
    <name evidence="2" type="ORF">Q5P01_005869</name>
</gene>
<reference evidence="2" key="1">
    <citation type="submission" date="2023-07" db="EMBL/GenBank/DDBJ databases">
        <title>Chromosome-level Genome Assembly of Striped Snakehead (Channa striata).</title>
        <authorList>
            <person name="Liu H."/>
        </authorList>
    </citation>
    <scope>NUCLEOTIDE SEQUENCE</scope>
    <source>
        <strain evidence="2">Gz</strain>
        <tissue evidence="2">Muscle</tissue>
    </source>
</reference>
<organism evidence="2 3">
    <name type="scientific">Channa striata</name>
    <name type="common">Snakehead murrel</name>
    <name type="synonym">Ophicephalus striatus</name>
    <dbReference type="NCBI Taxonomy" id="64152"/>
    <lineage>
        <taxon>Eukaryota</taxon>
        <taxon>Metazoa</taxon>
        <taxon>Chordata</taxon>
        <taxon>Craniata</taxon>
        <taxon>Vertebrata</taxon>
        <taxon>Euteleostomi</taxon>
        <taxon>Actinopterygii</taxon>
        <taxon>Neopterygii</taxon>
        <taxon>Teleostei</taxon>
        <taxon>Neoteleostei</taxon>
        <taxon>Acanthomorphata</taxon>
        <taxon>Anabantaria</taxon>
        <taxon>Anabantiformes</taxon>
        <taxon>Channoidei</taxon>
        <taxon>Channidae</taxon>
        <taxon>Channa</taxon>
    </lineage>
</organism>
<evidence type="ECO:0000313" key="2">
    <source>
        <dbReference type="EMBL" id="KAK2857134.1"/>
    </source>
</evidence>
<dbReference type="Proteomes" id="UP001187415">
    <property type="component" value="Unassembled WGS sequence"/>
</dbReference>
<proteinExistence type="predicted"/>
<evidence type="ECO:0000256" key="1">
    <source>
        <dbReference type="SAM" id="MobiDB-lite"/>
    </source>
</evidence>